<accession>A0A0G9HDL2</accession>
<dbReference type="AlphaFoldDB" id="A0A0G9HDL2"/>
<proteinExistence type="predicted"/>
<sequence>MLRSTPLRFLALLALATTSAVAAEGAGLKVVPVDNGVNTLTLLGEPAMAVRAWRENYNAHGFDVVSFYVRDKAAGEKAFWNLVPVFGQVGKGELSERLEITIGGGADCVLHDFRLLRSDDDKRVMLVVAQRDMGDSFADPAAVHFTWYDLAKNDDEAPGEPWLSFRQTRVTQAAKSYCDVEEAFDKELHLGTAGGKGGPGDTD</sequence>
<organism evidence="1 2">
    <name type="scientific">Luteibacter rhizovicinus DSM 16549</name>
    <dbReference type="NCBI Taxonomy" id="1440763"/>
    <lineage>
        <taxon>Bacteria</taxon>
        <taxon>Pseudomonadati</taxon>
        <taxon>Pseudomonadota</taxon>
        <taxon>Gammaproteobacteria</taxon>
        <taxon>Lysobacterales</taxon>
        <taxon>Rhodanobacteraceae</taxon>
        <taxon>Luteibacter</taxon>
    </lineage>
</organism>
<dbReference type="Proteomes" id="UP000182987">
    <property type="component" value="Chromosome"/>
</dbReference>
<dbReference type="RefSeq" id="WP_046966851.1">
    <property type="nucleotide sequence ID" value="NZ_CP017480.1"/>
</dbReference>
<evidence type="ECO:0000313" key="2">
    <source>
        <dbReference type="Proteomes" id="UP000182987"/>
    </source>
</evidence>
<evidence type="ECO:0000313" key="1">
    <source>
        <dbReference type="EMBL" id="APG03288.1"/>
    </source>
</evidence>
<dbReference type="EMBL" id="CP017480">
    <property type="protein sequence ID" value="APG03288.1"/>
    <property type="molecule type" value="Genomic_DNA"/>
</dbReference>
<keyword evidence="2" id="KW-1185">Reference proteome</keyword>
<dbReference type="STRING" id="1440763.BJI69_04765"/>
<name>A0A0G9HDL2_9GAMM</name>
<dbReference type="OrthoDB" id="5950643at2"/>
<protein>
    <submittedName>
        <fullName evidence="1">Uncharacterized protein</fullName>
    </submittedName>
</protein>
<dbReference type="KEGG" id="lrz:BJI69_04765"/>
<dbReference type="PATRIC" id="fig|1440763.5.peg.928"/>
<reference evidence="2" key="1">
    <citation type="submission" date="2016-09" db="EMBL/GenBank/DDBJ databases">
        <authorList>
            <person name="Lysoe E."/>
        </authorList>
    </citation>
    <scope>NUCLEOTIDE SEQUENCE [LARGE SCALE GENOMIC DNA]</scope>
    <source>
        <strain evidence="2">LJ96T</strain>
    </source>
</reference>
<gene>
    <name evidence="1" type="ORF">BJI69_04765</name>
</gene>